<gene>
    <name evidence="2" type="ORF">NQX30_00870</name>
</gene>
<dbReference type="Pfam" id="PF11137">
    <property type="entry name" value="DUF2909"/>
    <property type="match status" value="1"/>
</dbReference>
<evidence type="ECO:0000313" key="2">
    <source>
        <dbReference type="EMBL" id="MDM5146941.1"/>
    </source>
</evidence>
<protein>
    <submittedName>
        <fullName evidence="2">Twin transmembrane helix small protein</fullName>
    </submittedName>
</protein>
<evidence type="ECO:0000256" key="1">
    <source>
        <dbReference type="SAM" id="Phobius"/>
    </source>
</evidence>
<keyword evidence="1" id="KW-1133">Transmembrane helix</keyword>
<evidence type="ECO:0000313" key="3">
    <source>
        <dbReference type="Proteomes" id="UP001168167"/>
    </source>
</evidence>
<reference evidence="2" key="1">
    <citation type="submission" date="2022-08" db="EMBL/GenBank/DDBJ databases">
        <authorList>
            <person name="Dzunkova M."/>
            <person name="La Clair J."/>
            <person name="Tyml T."/>
            <person name="Doud D."/>
            <person name="Schulz F."/>
            <person name="Piquer S."/>
            <person name="Porcel Sanchis D."/>
            <person name="Osborn A."/>
            <person name="Robinson D."/>
            <person name="Louie K.B."/>
            <person name="Bowen B.P."/>
            <person name="Bowers R."/>
            <person name="Lee J."/>
            <person name="Arnau Llombart V."/>
            <person name="Diaz Villanueva W."/>
            <person name="Gosliner T."/>
            <person name="Northen T."/>
            <person name="Cheng J.-F."/>
            <person name="Burkart M.D."/>
            <person name="Woyke T."/>
        </authorList>
    </citation>
    <scope>NUCLEOTIDE SEQUENCE</scope>
    <source>
        <strain evidence="2">Df01</strain>
    </source>
</reference>
<proteinExistence type="predicted"/>
<organism evidence="2 3">
    <name type="scientific">Candidatus Doriopsillibacter californiensis</name>
    <dbReference type="NCBI Taxonomy" id="2970740"/>
    <lineage>
        <taxon>Bacteria</taxon>
        <taxon>Pseudomonadati</taxon>
        <taxon>Pseudomonadota</taxon>
        <taxon>Gammaproteobacteria</taxon>
        <taxon>Candidatus Tethybacterales</taxon>
        <taxon>Candidatus Persebacteraceae</taxon>
        <taxon>Candidatus Doriopsillibacter</taxon>
    </lineage>
</organism>
<keyword evidence="1" id="KW-0472">Membrane</keyword>
<feature type="transmembrane region" description="Helical" evidence="1">
    <location>
        <begin position="37"/>
        <end position="59"/>
    </location>
</feature>
<keyword evidence="3" id="KW-1185">Reference proteome</keyword>
<accession>A0ABT7QJU7</accession>
<feature type="transmembrane region" description="Helical" evidence="1">
    <location>
        <begin position="6"/>
        <end position="25"/>
    </location>
</feature>
<reference evidence="2" key="2">
    <citation type="journal article" date="2023" name="Microbiome">
        <title>Synthase-selected sorting approach identifies a beta-lactone synthase in a nudibranch symbiotic bacterium.</title>
        <authorList>
            <person name="Dzunkova M."/>
            <person name="La Clair J.J."/>
            <person name="Tyml T."/>
            <person name="Doud D."/>
            <person name="Schulz F."/>
            <person name="Piquer-Esteban S."/>
            <person name="Porcel Sanchis D."/>
            <person name="Osborn A."/>
            <person name="Robinson D."/>
            <person name="Louie K.B."/>
            <person name="Bowen B.P."/>
            <person name="Bowers R.M."/>
            <person name="Lee J."/>
            <person name="Arnau V."/>
            <person name="Diaz-Villanueva W."/>
            <person name="Stepanauskas R."/>
            <person name="Gosliner T."/>
            <person name="Date S.V."/>
            <person name="Northen T.R."/>
            <person name="Cheng J.F."/>
            <person name="Burkart M.D."/>
            <person name="Woyke T."/>
        </authorList>
    </citation>
    <scope>NUCLEOTIDE SEQUENCE</scope>
    <source>
        <strain evidence="2">Df01</strain>
    </source>
</reference>
<comment type="caution">
    <text evidence="2">The sequence shown here is derived from an EMBL/GenBank/DDBJ whole genome shotgun (WGS) entry which is preliminary data.</text>
</comment>
<name>A0ABT7QJU7_9GAMM</name>
<dbReference type="NCBIfam" id="NF033233">
    <property type="entry name" value="twin_helix"/>
    <property type="match status" value="1"/>
</dbReference>
<dbReference type="InterPro" id="IPR021313">
    <property type="entry name" value="DUF2909"/>
</dbReference>
<keyword evidence="1 2" id="KW-0812">Transmembrane</keyword>
<dbReference type="EMBL" id="JANQAO010000001">
    <property type="protein sequence ID" value="MDM5146941.1"/>
    <property type="molecule type" value="Genomic_DNA"/>
</dbReference>
<sequence length="62" mass="7147">MRIIFILLLCFIFINLFIGLFHMLRDRSGSNKTVRALTIRVGLSVLLFVFIIVSSQFGLFPK</sequence>
<dbReference type="Proteomes" id="UP001168167">
    <property type="component" value="Unassembled WGS sequence"/>
</dbReference>